<organism evidence="3 4">
    <name type="scientific">Reticulomyxa filosa</name>
    <dbReference type="NCBI Taxonomy" id="46433"/>
    <lineage>
        <taxon>Eukaryota</taxon>
        <taxon>Sar</taxon>
        <taxon>Rhizaria</taxon>
        <taxon>Retaria</taxon>
        <taxon>Foraminifera</taxon>
        <taxon>Monothalamids</taxon>
        <taxon>Reticulomyxidae</taxon>
        <taxon>Reticulomyxa</taxon>
    </lineage>
</organism>
<feature type="transmembrane region" description="Helical" evidence="2">
    <location>
        <begin position="50"/>
        <end position="74"/>
    </location>
</feature>
<keyword evidence="2" id="KW-1133">Transmembrane helix</keyword>
<keyword evidence="4" id="KW-1185">Reference proteome</keyword>
<comment type="caution">
    <text evidence="3">The sequence shown here is derived from an EMBL/GenBank/DDBJ whole genome shotgun (WGS) entry which is preliminary data.</text>
</comment>
<sequence>MDSYKRDTKHQTKTAKQGTVVSIGQKYLATDVLRRKRMEEHYSWWPCCKYLAWVFTLTWTLVCAVVTFVVRFNILRHALNSYQSAAESQCPNYLDIGDATITAYNATANHYVATMSTSTSNEQHGFGGEPAVDRWLLSIFVGFFLSLFVWQPLFMLVFQIIRILRFDPERVTESYYFANTKLLLTQTEREILIESGTVISSDDNADKESDHEDDHYQFNVEDNE</sequence>
<reference evidence="3 4" key="1">
    <citation type="journal article" date="2013" name="Curr. Biol.">
        <title>The Genome of the Foraminiferan Reticulomyxa filosa.</title>
        <authorList>
            <person name="Glockner G."/>
            <person name="Hulsmann N."/>
            <person name="Schleicher M."/>
            <person name="Noegel A.A."/>
            <person name="Eichinger L."/>
            <person name="Gallinger C."/>
            <person name="Pawlowski J."/>
            <person name="Sierra R."/>
            <person name="Euteneuer U."/>
            <person name="Pillet L."/>
            <person name="Moustafa A."/>
            <person name="Platzer M."/>
            <person name="Groth M."/>
            <person name="Szafranski K."/>
            <person name="Schliwa M."/>
        </authorList>
    </citation>
    <scope>NUCLEOTIDE SEQUENCE [LARGE SCALE GENOMIC DNA]</scope>
</reference>
<dbReference type="EMBL" id="ASPP01007633">
    <property type="protein sequence ID" value="ETO26790.1"/>
    <property type="molecule type" value="Genomic_DNA"/>
</dbReference>
<keyword evidence="2" id="KW-0812">Transmembrane</keyword>
<evidence type="ECO:0000313" key="4">
    <source>
        <dbReference type="Proteomes" id="UP000023152"/>
    </source>
</evidence>
<proteinExistence type="predicted"/>
<gene>
    <name evidence="3" type="ORF">RFI_10342</name>
</gene>
<name>X6NKE5_RETFI</name>
<feature type="region of interest" description="Disordered" evidence="1">
    <location>
        <begin position="201"/>
        <end position="224"/>
    </location>
</feature>
<accession>X6NKE5</accession>
<protein>
    <submittedName>
        <fullName evidence="3">Uncharacterized protein</fullName>
    </submittedName>
</protein>
<feature type="compositionally biased region" description="Basic and acidic residues" evidence="1">
    <location>
        <begin position="204"/>
        <end position="216"/>
    </location>
</feature>
<keyword evidence="2" id="KW-0472">Membrane</keyword>
<evidence type="ECO:0000313" key="3">
    <source>
        <dbReference type="EMBL" id="ETO26790.1"/>
    </source>
</evidence>
<dbReference type="AlphaFoldDB" id="X6NKE5"/>
<feature type="transmembrane region" description="Helical" evidence="2">
    <location>
        <begin position="135"/>
        <end position="158"/>
    </location>
</feature>
<evidence type="ECO:0000256" key="2">
    <source>
        <dbReference type="SAM" id="Phobius"/>
    </source>
</evidence>
<evidence type="ECO:0000256" key="1">
    <source>
        <dbReference type="SAM" id="MobiDB-lite"/>
    </source>
</evidence>
<dbReference type="Proteomes" id="UP000023152">
    <property type="component" value="Unassembled WGS sequence"/>
</dbReference>